<evidence type="ECO:0000259" key="1">
    <source>
        <dbReference type="Pfam" id="PF06605"/>
    </source>
</evidence>
<dbReference type="InterPro" id="IPR007119">
    <property type="entry name" value="Phage_tail_spike_N"/>
</dbReference>
<organism evidence="2 3">
    <name type="scientific">Muricaecibacterium torontonense</name>
    <dbReference type="NCBI Taxonomy" id="3032871"/>
    <lineage>
        <taxon>Bacteria</taxon>
        <taxon>Bacillati</taxon>
        <taxon>Actinomycetota</taxon>
        <taxon>Coriobacteriia</taxon>
        <taxon>Coriobacteriales</taxon>
        <taxon>Atopobiaceae</taxon>
        <taxon>Muricaecibacterium</taxon>
    </lineage>
</organism>
<dbReference type="EMBL" id="SRYE01000003">
    <property type="protein sequence ID" value="TGY62135.1"/>
    <property type="molecule type" value="Genomic_DNA"/>
</dbReference>
<reference evidence="2 3" key="1">
    <citation type="submission" date="2019-04" db="EMBL/GenBank/DDBJ databases">
        <title>Microbes associate with the intestines of laboratory mice.</title>
        <authorList>
            <person name="Navarre W."/>
            <person name="Wong E."/>
            <person name="Huang K."/>
            <person name="Tropini C."/>
            <person name="Ng K."/>
            <person name="Yu B."/>
        </authorList>
    </citation>
    <scope>NUCLEOTIDE SEQUENCE [LARGE SCALE GENOMIC DNA]</scope>
    <source>
        <strain evidence="2 3">NM07_P-09</strain>
    </source>
</reference>
<comment type="caution">
    <text evidence="2">The sequence shown here is derived from an EMBL/GenBank/DDBJ whole genome shotgun (WGS) entry which is preliminary data.</text>
</comment>
<dbReference type="OrthoDB" id="3189329at2"/>
<dbReference type="InterPro" id="IPR010572">
    <property type="entry name" value="Tail_dom"/>
</dbReference>
<sequence length="646" mass="69482">MAGTMALIRKVGFTRFSRWGVNLGRLDVTAATHTEALDGTDEIKVTCSDDVNKGDYIVWVDAQGKTHEHIVDDASRTHGEDGTLQTEFTGVNSIAELWDDWTDDVRPSGQVATALARVLTGTRWTVGTCDVTASASVVLYHQSARESVAEILEAWGGELETTIETNGSSVVSRKVGVRKLRGNQSSPKRFTWTKDIKTITRTVSADNPKTRVYGYGKGVETDSGAYGRRLTFASVNGGKAYVEDAAATKIWGHPDARGTALPACTSYVNEQCEDAAQLLKETKAYLAEVSEPKVSYEASVLDLYAFGRSWEGVAVGDRVAIIDKGFTEEGIRLTGRVSQIERDLLGGDATVTFGNLINSMADMWQSVSQTLKNSSRAAATYDAVAGTSVSWLVQLQDALNDQFNAVGTYKLETFELGSLYSNVPLNPETGLPLKSVSGMWCVNISGRGIRLASSLTSSGQWNWKTFITGASVTADCINAGTMRADRIRAGLLTDDLGRSTWDLTNGTLKTNYMTANNITADGQFSCGYASNLLQLIAGEIRGLENGTQIGVIDFSAHFRNIQTGEQYTGLQLLGNHGIRISTPQISVAESGDRSVVATICKSGTMQQPIVTEVHGNGNGCVSWHYGTFKINFSDGLCTSCVTVGTG</sequence>
<evidence type="ECO:0000313" key="3">
    <source>
        <dbReference type="Proteomes" id="UP000310263"/>
    </source>
</evidence>
<feature type="domain" description="Tail spike" evidence="1">
    <location>
        <begin position="111"/>
        <end position="363"/>
    </location>
</feature>
<dbReference type="Pfam" id="PF06605">
    <property type="entry name" value="Prophage_tail"/>
    <property type="match status" value="1"/>
</dbReference>
<dbReference type="NCBIfam" id="TIGR01665">
    <property type="entry name" value="put_anti_recept"/>
    <property type="match status" value="1"/>
</dbReference>
<proteinExistence type="predicted"/>
<protein>
    <recommendedName>
        <fullName evidence="1">Tail spike domain-containing protein</fullName>
    </recommendedName>
</protein>
<dbReference type="AlphaFoldDB" id="A0A4S2F0B7"/>
<keyword evidence="3" id="KW-1185">Reference proteome</keyword>
<accession>A0A4S2F0B7</accession>
<name>A0A4S2F0B7_9ACTN</name>
<gene>
    <name evidence="2" type="ORF">E5334_05560</name>
</gene>
<dbReference type="Proteomes" id="UP000310263">
    <property type="component" value="Unassembled WGS sequence"/>
</dbReference>
<evidence type="ECO:0000313" key="2">
    <source>
        <dbReference type="EMBL" id="TGY62135.1"/>
    </source>
</evidence>